<dbReference type="InterPro" id="IPR003822">
    <property type="entry name" value="PAH"/>
</dbReference>
<keyword evidence="3 4" id="KW-0539">Nucleus</keyword>
<keyword evidence="2" id="KW-0678">Repressor</keyword>
<gene>
    <name evidence="6" type="ORF">P3X46_015656</name>
</gene>
<dbReference type="Gene3D" id="1.20.1160.11">
    <property type="entry name" value="Paired amphipathic helix"/>
    <property type="match status" value="2"/>
</dbReference>
<dbReference type="SMART" id="SM00761">
    <property type="entry name" value="HDAC_interact"/>
    <property type="match status" value="1"/>
</dbReference>
<evidence type="ECO:0000313" key="6">
    <source>
        <dbReference type="EMBL" id="KAJ9172415.1"/>
    </source>
</evidence>
<evidence type="ECO:0000256" key="4">
    <source>
        <dbReference type="PROSITE-ProRule" id="PRU00810"/>
    </source>
</evidence>
<evidence type="ECO:0000256" key="3">
    <source>
        <dbReference type="ARBA" id="ARBA00023242"/>
    </source>
</evidence>
<sequence>MERDESNLYYFTEEEYQEAIDFLNKVQIRDYGIFISLLEVLISYRRRCGEVDHVCNEVSALLADHQDLLQDFYTGFISVSKAKPLAYHVPIDDGSTEKAWQEENSSEEKPMEGFHKQVITFFGKVHKKLPSQSYVEFLRCFYNYSSQRIEKVELEKSVAIHIGEYPELMAAFNLFLDDCENIDGFSRKVAGKDEKQKLEPRRGKRRYNYVEQCTPSYYLIREDDNHHRTEHKSDVLNNRWVCKPYFKAEYQPCKRRCQNWDQKIEDDRYELDMLMSWLKSAASYVEESIKGNKEIGGMSRTQFLRSVERLYGDQGLEMLEIWQENPKPASTVILVRLMQKIEELTNFKIEMEKIWAQVRHEKSNIQKLFSLKHIIEINK</sequence>
<dbReference type="PANTHER" id="PTHR12346">
    <property type="entry name" value="SIN3B-RELATED"/>
    <property type="match status" value="1"/>
</dbReference>
<dbReference type="InterPro" id="IPR039774">
    <property type="entry name" value="Sin3-like"/>
</dbReference>
<protein>
    <recommendedName>
        <fullName evidence="5">Histone deacetylase interacting domain-containing protein</fullName>
    </recommendedName>
</protein>
<comment type="caution">
    <text evidence="6">The sequence shown here is derived from an EMBL/GenBank/DDBJ whole genome shotgun (WGS) entry which is preliminary data.</text>
</comment>
<dbReference type="Pfam" id="PF08295">
    <property type="entry name" value="Sin3_corepress"/>
    <property type="match status" value="1"/>
</dbReference>
<keyword evidence="7" id="KW-1185">Reference proteome</keyword>
<dbReference type="PROSITE" id="PS51477">
    <property type="entry name" value="PAH"/>
    <property type="match status" value="1"/>
</dbReference>
<evidence type="ECO:0000313" key="7">
    <source>
        <dbReference type="Proteomes" id="UP001174677"/>
    </source>
</evidence>
<organism evidence="6 7">
    <name type="scientific">Hevea brasiliensis</name>
    <name type="common">Para rubber tree</name>
    <name type="synonym">Siphonia brasiliensis</name>
    <dbReference type="NCBI Taxonomy" id="3981"/>
    <lineage>
        <taxon>Eukaryota</taxon>
        <taxon>Viridiplantae</taxon>
        <taxon>Streptophyta</taxon>
        <taxon>Embryophyta</taxon>
        <taxon>Tracheophyta</taxon>
        <taxon>Spermatophyta</taxon>
        <taxon>Magnoliopsida</taxon>
        <taxon>eudicotyledons</taxon>
        <taxon>Gunneridae</taxon>
        <taxon>Pentapetalae</taxon>
        <taxon>rosids</taxon>
        <taxon>fabids</taxon>
        <taxon>Malpighiales</taxon>
        <taxon>Euphorbiaceae</taxon>
        <taxon>Crotonoideae</taxon>
        <taxon>Micrandreae</taxon>
        <taxon>Hevea</taxon>
    </lineage>
</organism>
<proteinExistence type="predicted"/>
<dbReference type="InterPro" id="IPR013194">
    <property type="entry name" value="HDAC_interact_dom"/>
</dbReference>
<dbReference type="Pfam" id="PF02671">
    <property type="entry name" value="PAH"/>
    <property type="match status" value="2"/>
</dbReference>
<name>A0ABQ9LZ24_HEVBR</name>
<accession>A0ABQ9LZ24</accession>
<comment type="subcellular location">
    <subcellularLocation>
        <location evidence="1 4">Nucleus</location>
    </subcellularLocation>
</comment>
<dbReference type="InterPro" id="IPR036600">
    <property type="entry name" value="PAH_sf"/>
</dbReference>
<dbReference type="PANTHER" id="PTHR12346:SF8">
    <property type="entry name" value="PAIRED AMPHIPATHIC HELIX PROTEIN SIN3-LIKE 2"/>
    <property type="match status" value="1"/>
</dbReference>
<evidence type="ECO:0000256" key="1">
    <source>
        <dbReference type="ARBA" id="ARBA00004123"/>
    </source>
</evidence>
<dbReference type="Proteomes" id="UP001174677">
    <property type="component" value="Chromosome 9"/>
</dbReference>
<dbReference type="EMBL" id="JARPOI010000009">
    <property type="protein sequence ID" value="KAJ9172415.1"/>
    <property type="molecule type" value="Genomic_DNA"/>
</dbReference>
<feature type="domain" description="Histone deacetylase interacting" evidence="5">
    <location>
        <begin position="209"/>
        <end position="302"/>
    </location>
</feature>
<evidence type="ECO:0000256" key="2">
    <source>
        <dbReference type="ARBA" id="ARBA00022491"/>
    </source>
</evidence>
<evidence type="ECO:0000259" key="5">
    <source>
        <dbReference type="SMART" id="SM00761"/>
    </source>
</evidence>
<dbReference type="SUPFAM" id="SSF47762">
    <property type="entry name" value="PAH2 domain"/>
    <property type="match status" value="2"/>
</dbReference>
<reference evidence="6" key="1">
    <citation type="journal article" date="2023" name="Plant Biotechnol. J.">
        <title>Chromosome-level wild Hevea brasiliensis genome provides new tools for genomic-assisted breeding and valuable loci to elevate rubber yield.</title>
        <authorList>
            <person name="Cheng H."/>
            <person name="Song X."/>
            <person name="Hu Y."/>
            <person name="Wu T."/>
            <person name="Yang Q."/>
            <person name="An Z."/>
            <person name="Feng S."/>
            <person name="Deng Z."/>
            <person name="Wu W."/>
            <person name="Zeng X."/>
            <person name="Tu M."/>
            <person name="Wang X."/>
            <person name="Huang H."/>
        </authorList>
    </citation>
    <scope>NUCLEOTIDE SEQUENCE</scope>
    <source>
        <strain evidence="6">MT/VB/25A 57/8</strain>
    </source>
</reference>